<accession>A0A9D8PRQ2</accession>
<comment type="catalytic activity">
    <reaction evidence="6">
        <text>hydrogen sulfide + glycine + NAD(+) = ADP-5-ethyl-4-methylthiazole-2-carboxylate + nicotinamide + 3 H2O + H(+)</text>
        <dbReference type="Rhea" id="RHEA:55704"/>
        <dbReference type="ChEBI" id="CHEBI:15377"/>
        <dbReference type="ChEBI" id="CHEBI:15378"/>
        <dbReference type="ChEBI" id="CHEBI:17154"/>
        <dbReference type="ChEBI" id="CHEBI:29919"/>
        <dbReference type="ChEBI" id="CHEBI:57305"/>
        <dbReference type="ChEBI" id="CHEBI:57540"/>
        <dbReference type="ChEBI" id="CHEBI:139151"/>
        <dbReference type="EC" id="2.4.2.59"/>
    </reaction>
</comment>
<protein>
    <recommendedName>
        <fullName evidence="6">Thiamine thiazole synthase</fullName>
        <ecNumber evidence="6">2.4.2.59</ecNumber>
    </recommendedName>
</protein>
<dbReference type="Gene3D" id="3.50.50.60">
    <property type="entry name" value="FAD/NAD(P)-binding domain"/>
    <property type="match status" value="1"/>
</dbReference>
<evidence type="ECO:0000256" key="4">
    <source>
        <dbReference type="ARBA" id="ARBA00023004"/>
    </source>
</evidence>
<feature type="binding site" description="in other chain" evidence="6">
    <location>
        <position position="224"/>
    </location>
    <ligand>
        <name>NAD(+)</name>
        <dbReference type="ChEBI" id="CHEBI:57540"/>
        <note>ligand shared between two adjacent protomers</note>
    </ligand>
</feature>
<comment type="pathway">
    <text evidence="6">Cofactor biosynthesis; thiamine diphosphate biosynthesis.</text>
</comment>
<keyword evidence="4 6" id="KW-0408">Iron</keyword>
<reference evidence="7" key="2">
    <citation type="submission" date="2021-01" db="EMBL/GenBank/DDBJ databases">
        <authorList>
            <person name="Hahn C.R."/>
            <person name="Youssef N.H."/>
            <person name="Elshahed M."/>
        </authorList>
    </citation>
    <scope>NUCLEOTIDE SEQUENCE</scope>
    <source>
        <strain evidence="7">Zod_Metabat.24</strain>
    </source>
</reference>
<dbReference type="GO" id="GO:0009228">
    <property type="term" value="P:thiamine biosynthetic process"/>
    <property type="evidence" value="ECO:0007669"/>
    <property type="project" value="UniProtKB-KW"/>
</dbReference>
<dbReference type="EMBL" id="JAFGIX010000074">
    <property type="protein sequence ID" value="MBN1574340.1"/>
    <property type="molecule type" value="Genomic_DNA"/>
</dbReference>
<feature type="binding site" description="in other chain" evidence="6">
    <location>
        <position position="127"/>
    </location>
    <ligand>
        <name>NAD(+)</name>
        <dbReference type="ChEBI" id="CHEBI:57540"/>
        <note>ligand shared between two adjacent protomers</note>
    </ligand>
</feature>
<dbReference type="PANTHER" id="PTHR43422:SF3">
    <property type="entry name" value="THIAMINE THIAZOLE SYNTHASE"/>
    <property type="match status" value="1"/>
</dbReference>
<comment type="caution">
    <text evidence="7">The sequence shown here is derived from an EMBL/GenBank/DDBJ whole genome shotgun (WGS) entry which is preliminary data.</text>
</comment>
<sequence length="265" mass="28621">MAVDEITISRAIVKTYMEKLTEHLDLEVAIVGGGPAGLTAGYFLAREGVKVALFDKKLSIGGGIWGGGMMFNEIVVQEEARRLLDTFGISYREFAPGYYTADSIETASTLISMSMKAGLRIFNLIEVEDVMVRQGRVTGLVVLWTAANMAGLHVDPIAVRAKFVIDATGHDCEVVGVICRKSGERLLTPSGDVEGEKSLWSDVAETKTIENTREAYPGVYVSGMSANAVFGSFRMGPLFGGMLLSGEKVAELIKGRLNKGEQKNE</sequence>
<evidence type="ECO:0000313" key="7">
    <source>
        <dbReference type="EMBL" id="MBN1574340.1"/>
    </source>
</evidence>
<dbReference type="Pfam" id="PF01946">
    <property type="entry name" value="Thi4"/>
    <property type="match status" value="1"/>
</dbReference>
<organism evidence="7 8">
    <name type="scientific">Candidatus Zymogenus saltonus</name>
    <dbReference type="NCBI Taxonomy" id="2844893"/>
    <lineage>
        <taxon>Bacteria</taxon>
        <taxon>Deltaproteobacteria</taxon>
        <taxon>Candidatus Zymogenia</taxon>
        <taxon>Candidatus Zymogeniales</taxon>
        <taxon>Candidatus Zymogenaceae</taxon>
        <taxon>Candidatus Zymogenus</taxon>
    </lineage>
</organism>
<keyword evidence="1 6" id="KW-0808">Transferase</keyword>
<feature type="binding site" evidence="6">
    <location>
        <position position="234"/>
    </location>
    <ligand>
        <name>glycine</name>
        <dbReference type="ChEBI" id="CHEBI:57305"/>
    </ligand>
</feature>
<comment type="caution">
    <text evidence="6">Lacks conserved residue(s) required for the propagation of feature annotation.</text>
</comment>
<comment type="similarity">
    <text evidence="6">Belongs to the THI4 family.</text>
</comment>
<feature type="binding site" description="in other chain" evidence="6">
    <location>
        <position position="63"/>
    </location>
    <ligand>
        <name>NAD(+)</name>
        <dbReference type="ChEBI" id="CHEBI:57540"/>
        <note>ligand shared between two adjacent protomers</note>
    </ligand>
</feature>
<dbReference type="GO" id="GO:0009229">
    <property type="term" value="P:thiamine diphosphate biosynthetic process"/>
    <property type="evidence" value="ECO:0007669"/>
    <property type="project" value="UniProtKB-UniRule"/>
</dbReference>
<comment type="cofactor">
    <cofactor evidence="6">
        <name>Fe(2+)</name>
        <dbReference type="ChEBI" id="CHEBI:29033"/>
    </cofactor>
</comment>
<feature type="binding site" evidence="6">
    <location>
        <begin position="153"/>
        <end position="155"/>
    </location>
    <ligand>
        <name>NAD(+)</name>
        <dbReference type="ChEBI" id="CHEBI:57540"/>
        <note>ligand shared between two adjacent protomers</note>
    </ligand>
</feature>
<dbReference type="SUPFAM" id="SSF51905">
    <property type="entry name" value="FAD/NAD(P)-binding domain"/>
    <property type="match status" value="1"/>
</dbReference>
<evidence type="ECO:0000256" key="6">
    <source>
        <dbReference type="HAMAP-Rule" id="MF_00304"/>
    </source>
</evidence>
<dbReference type="PRINTS" id="PR00420">
    <property type="entry name" value="RNGMNOXGNASE"/>
</dbReference>
<dbReference type="EC" id="2.4.2.59" evidence="6"/>
<dbReference type="InterPro" id="IPR036188">
    <property type="entry name" value="FAD/NAD-bd_sf"/>
</dbReference>
<gene>
    <name evidence="6" type="primary">thi4</name>
    <name evidence="7" type="ORF">JW984_14165</name>
</gene>
<dbReference type="HAMAP" id="MF_00304">
    <property type="entry name" value="Thi4"/>
    <property type="match status" value="1"/>
</dbReference>
<evidence type="ECO:0000256" key="1">
    <source>
        <dbReference type="ARBA" id="ARBA00022679"/>
    </source>
</evidence>
<dbReference type="InterPro" id="IPR022828">
    <property type="entry name" value="Thi4_prok"/>
</dbReference>
<evidence type="ECO:0000256" key="5">
    <source>
        <dbReference type="ARBA" id="ARBA00023027"/>
    </source>
</evidence>
<dbReference type="GO" id="GO:0052837">
    <property type="term" value="P:thiazole biosynthetic process"/>
    <property type="evidence" value="ECO:0007669"/>
    <property type="project" value="UniProtKB-UniRule"/>
</dbReference>
<feature type="binding site" description="in other chain" evidence="6">
    <location>
        <position position="36"/>
    </location>
    <ligand>
        <name>NAD(+)</name>
        <dbReference type="ChEBI" id="CHEBI:57540"/>
        <note>ligand shared between two adjacent protomers</note>
    </ligand>
</feature>
<evidence type="ECO:0000313" key="8">
    <source>
        <dbReference type="Proteomes" id="UP000809273"/>
    </source>
</evidence>
<dbReference type="Proteomes" id="UP000809273">
    <property type="component" value="Unassembled WGS sequence"/>
</dbReference>
<feature type="binding site" evidence="6">
    <location>
        <position position="155"/>
    </location>
    <ligand>
        <name>Fe cation</name>
        <dbReference type="ChEBI" id="CHEBI:24875"/>
        <note>ligand shared between two adjacent protomers</note>
    </ligand>
</feature>
<keyword evidence="2 6" id="KW-0479">Metal-binding</keyword>
<dbReference type="PANTHER" id="PTHR43422">
    <property type="entry name" value="THIAMINE THIAZOLE SYNTHASE"/>
    <property type="match status" value="1"/>
</dbReference>
<name>A0A9D8PRQ2_9DELT</name>
<comment type="subunit">
    <text evidence="6">Homooctamer; tetramer of dimers.</text>
</comment>
<dbReference type="NCBIfam" id="TIGR00292">
    <property type="entry name" value="sulfide-dependent adenosine diphosphate thiazole synthase"/>
    <property type="match status" value="1"/>
</dbReference>
<keyword evidence="5 6" id="KW-0520">NAD</keyword>
<proteinExistence type="inferred from homology"/>
<feature type="binding site" description="in other chain" evidence="6">
    <location>
        <position position="170"/>
    </location>
    <ligand>
        <name>Fe cation</name>
        <dbReference type="ChEBI" id="CHEBI:24875"/>
        <note>ligand shared between two adjacent protomers</note>
    </ligand>
</feature>
<dbReference type="GO" id="GO:0016763">
    <property type="term" value="F:pentosyltransferase activity"/>
    <property type="evidence" value="ECO:0007669"/>
    <property type="project" value="UniProtKB-UniRule"/>
</dbReference>
<reference evidence="7" key="1">
    <citation type="journal article" date="2021" name="Environ. Microbiol.">
        <title>Genomic characterization of three novel Desulfobacterota classes expand the metabolic and phylogenetic diversity of the phylum.</title>
        <authorList>
            <person name="Murphy C.L."/>
            <person name="Biggerstaff J."/>
            <person name="Eichhorn A."/>
            <person name="Ewing E."/>
            <person name="Shahan R."/>
            <person name="Soriano D."/>
            <person name="Stewart S."/>
            <person name="VanMol K."/>
            <person name="Walker R."/>
            <person name="Walters P."/>
            <person name="Elshahed M.S."/>
            <person name="Youssef N.H."/>
        </authorList>
    </citation>
    <scope>NUCLEOTIDE SEQUENCE</scope>
    <source>
        <strain evidence="7">Zod_Metabat.24</strain>
    </source>
</reference>
<dbReference type="AlphaFoldDB" id="A0A9D8PRQ2"/>
<evidence type="ECO:0000256" key="3">
    <source>
        <dbReference type="ARBA" id="ARBA00022977"/>
    </source>
</evidence>
<comment type="function">
    <text evidence="6">Involved in the biosynthesis of the thiazole moiety of thiamine. Catalyzes the conversion of NAD and glycine to adenosine diphosphate 5-(2-hydroxyethyl)-4-methylthiazole-2-carboxylate (ADT), an adenylated thiazole intermediate, using free sulfide as a source of sulfur.</text>
</comment>
<evidence type="ECO:0000256" key="2">
    <source>
        <dbReference type="ARBA" id="ARBA00022723"/>
    </source>
</evidence>
<dbReference type="GO" id="GO:0005506">
    <property type="term" value="F:iron ion binding"/>
    <property type="evidence" value="ECO:0007669"/>
    <property type="project" value="UniProtKB-UniRule"/>
</dbReference>
<keyword evidence="3 6" id="KW-0784">Thiamine biosynthesis</keyword>
<dbReference type="InterPro" id="IPR002922">
    <property type="entry name" value="Thi4_fam"/>
</dbReference>